<name>A0A8S8ZHZ3_SORMA</name>
<evidence type="ECO:0000313" key="11">
    <source>
        <dbReference type="EMBL" id="KAA8628760.1"/>
    </source>
</evidence>
<evidence type="ECO:0000256" key="1">
    <source>
        <dbReference type="ARBA" id="ARBA00003747"/>
    </source>
</evidence>
<dbReference type="PROSITE" id="PS00109">
    <property type="entry name" value="PROTEIN_KINASE_TYR"/>
    <property type="match status" value="1"/>
</dbReference>
<dbReference type="PANTHER" id="PTHR38248:SF2">
    <property type="entry name" value="FUNK1 11"/>
    <property type="match status" value="1"/>
</dbReference>
<dbReference type="EMBL" id="NMPR01000165">
    <property type="protein sequence ID" value="KAA8628760.1"/>
    <property type="molecule type" value="Genomic_DNA"/>
</dbReference>
<evidence type="ECO:0000256" key="4">
    <source>
        <dbReference type="ARBA" id="ARBA00013948"/>
    </source>
</evidence>
<dbReference type="Proteomes" id="UP000433876">
    <property type="component" value="Unassembled WGS sequence"/>
</dbReference>
<dbReference type="Gene3D" id="1.10.510.10">
    <property type="entry name" value="Transferase(Phosphotransferase) domain 1"/>
    <property type="match status" value="1"/>
</dbReference>
<comment type="function">
    <text evidence="1">Component of the EKC/KEOPS complex that is required for the formation of a threonylcarbamoyl group on adenosine at position 37 (t(6)A37) in tRNAs that read codons beginning with adenine. The complex is probably involved in the transfer of the threonylcarbamoyl moiety of threonylcarbamoyl-AMP (TC-AMP) to the N6 group of A37. BUD32 has ATPase activity in the context of the EKC/KEOPS complex and likely plays a supporting role to the catalytic subunit KAE1. The EKC/KEOPS complex also promotes both telomere uncapping and telomere elongation. The complex is required for efficient recruitment of transcriptional coactivators.</text>
</comment>
<proteinExistence type="predicted"/>
<protein>
    <recommendedName>
        <fullName evidence="5">EKC/KEOPS complex subunit BUD32</fullName>
        <ecNumber evidence="3">2.7.11.1</ecNumber>
    </recommendedName>
    <alternativeName>
        <fullName evidence="6 7">Atypical Serine/threonine protein kinase BUD32</fullName>
    </alternativeName>
    <alternativeName>
        <fullName evidence="4">EKC/KEOPS complex subunit bud32</fullName>
    </alternativeName>
</protein>
<sequence>MRDAIKAHQSLFVTGNILHRDISPNNIIITDPETADGFKGMLIDLDMAKAQNSGPSGARKITGTIQFMAIEVLRNINHTYRHDLESFFYVLLWMCARQSWYNGFSGNKKAPQESVFQQWEIGSFSQIARAKEGDMYVSGLERIVNEFPEKLDKVKPLCMRIRKILFPYDEEGRIFLGTPGDEDYLYKPIIAAYDEAISEL</sequence>
<dbReference type="InterPro" id="IPR008266">
    <property type="entry name" value="Tyr_kinase_AS"/>
</dbReference>
<dbReference type="InterPro" id="IPR011009">
    <property type="entry name" value="Kinase-like_dom_sf"/>
</dbReference>
<comment type="catalytic activity">
    <reaction evidence="9">
        <text>L-seryl-[protein] + ATP = O-phospho-L-seryl-[protein] + ADP + H(+)</text>
        <dbReference type="Rhea" id="RHEA:17989"/>
        <dbReference type="Rhea" id="RHEA-COMP:9863"/>
        <dbReference type="Rhea" id="RHEA-COMP:11604"/>
        <dbReference type="ChEBI" id="CHEBI:15378"/>
        <dbReference type="ChEBI" id="CHEBI:29999"/>
        <dbReference type="ChEBI" id="CHEBI:30616"/>
        <dbReference type="ChEBI" id="CHEBI:83421"/>
        <dbReference type="ChEBI" id="CHEBI:456216"/>
        <dbReference type="EC" id="2.7.11.1"/>
    </reaction>
</comment>
<dbReference type="PROSITE" id="PS50011">
    <property type="entry name" value="PROTEIN_KINASE_DOM"/>
    <property type="match status" value="1"/>
</dbReference>
<evidence type="ECO:0000256" key="2">
    <source>
        <dbReference type="ARBA" id="ARBA00011534"/>
    </source>
</evidence>
<reference evidence="11 12" key="1">
    <citation type="submission" date="2017-07" db="EMBL/GenBank/DDBJ databases">
        <title>Genome sequence of the Sordaria macrospora wild type strain R19027.</title>
        <authorList>
            <person name="Nowrousian M."/>
            <person name="Teichert I."/>
            <person name="Kueck U."/>
        </authorList>
    </citation>
    <scope>NUCLEOTIDE SEQUENCE [LARGE SCALE GENOMIC DNA]</scope>
    <source>
        <strain evidence="11 12">R19027</strain>
        <tissue evidence="11">Mycelium</tissue>
    </source>
</reference>
<evidence type="ECO:0000256" key="9">
    <source>
        <dbReference type="ARBA" id="ARBA00048679"/>
    </source>
</evidence>
<evidence type="ECO:0000259" key="10">
    <source>
        <dbReference type="PROSITE" id="PS50011"/>
    </source>
</evidence>
<organism evidence="11 12">
    <name type="scientific">Sordaria macrospora</name>
    <dbReference type="NCBI Taxonomy" id="5147"/>
    <lineage>
        <taxon>Eukaryota</taxon>
        <taxon>Fungi</taxon>
        <taxon>Dikarya</taxon>
        <taxon>Ascomycota</taxon>
        <taxon>Pezizomycotina</taxon>
        <taxon>Sordariomycetes</taxon>
        <taxon>Sordariomycetidae</taxon>
        <taxon>Sordariales</taxon>
        <taxon>Sordariaceae</taxon>
        <taxon>Sordaria</taxon>
    </lineage>
</organism>
<dbReference type="EC" id="2.7.11.1" evidence="3"/>
<dbReference type="InterPro" id="IPR000719">
    <property type="entry name" value="Prot_kinase_dom"/>
</dbReference>
<evidence type="ECO:0000256" key="8">
    <source>
        <dbReference type="ARBA" id="ARBA00047899"/>
    </source>
</evidence>
<evidence type="ECO:0000256" key="7">
    <source>
        <dbReference type="ARBA" id="ARBA00033194"/>
    </source>
</evidence>
<feature type="domain" description="Protein kinase" evidence="10">
    <location>
        <begin position="1"/>
        <end position="185"/>
    </location>
</feature>
<gene>
    <name evidence="11" type="ORF">SMACR_07583</name>
</gene>
<evidence type="ECO:0000256" key="5">
    <source>
        <dbReference type="ARBA" id="ARBA00019973"/>
    </source>
</evidence>
<evidence type="ECO:0000256" key="6">
    <source>
        <dbReference type="ARBA" id="ARBA00030980"/>
    </source>
</evidence>
<dbReference type="GO" id="GO:0005524">
    <property type="term" value="F:ATP binding"/>
    <property type="evidence" value="ECO:0007669"/>
    <property type="project" value="InterPro"/>
</dbReference>
<comment type="caution">
    <text evidence="11">The sequence shown here is derived from an EMBL/GenBank/DDBJ whole genome shotgun (WGS) entry which is preliminary data.</text>
</comment>
<dbReference type="GO" id="GO:0004674">
    <property type="term" value="F:protein serine/threonine kinase activity"/>
    <property type="evidence" value="ECO:0007669"/>
    <property type="project" value="UniProtKB-EC"/>
</dbReference>
<dbReference type="SUPFAM" id="SSF56112">
    <property type="entry name" value="Protein kinase-like (PK-like)"/>
    <property type="match status" value="1"/>
</dbReference>
<dbReference type="PANTHER" id="PTHR38248">
    <property type="entry name" value="FUNK1 6"/>
    <property type="match status" value="1"/>
</dbReference>
<dbReference type="InterPro" id="IPR040976">
    <property type="entry name" value="Pkinase_fungal"/>
</dbReference>
<accession>A0A8S8ZHZ3</accession>
<dbReference type="Pfam" id="PF17667">
    <property type="entry name" value="Pkinase_fungal"/>
    <property type="match status" value="1"/>
</dbReference>
<evidence type="ECO:0000313" key="12">
    <source>
        <dbReference type="Proteomes" id="UP000433876"/>
    </source>
</evidence>
<comment type="subunit">
    <text evidence="2">Component of the EKC/KEOPS complex composed of at least BUD32, CGI121, GON7, KAE1 and PCC1; the whole complex dimerizes.</text>
</comment>
<dbReference type="VEuPathDB" id="FungiDB:SMAC_07583"/>
<evidence type="ECO:0000256" key="3">
    <source>
        <dbReference type="ARBA" id="ARBA00012513"/>
    </source>
</evidence>
<comment type="catalytic activity">
    <reaction evidence="8">
        <text>L-threonyl-[protein] + ATP = O-phospho-L-threonyl-[protein] + ADP + H(+)</text>
        <dbReference type="Rhea" id="RHEA:46608"/>
        <dbReference type="Rhea" id="RHEA-COMP:11060"/>
        <dbReference type="Rhea" id="RHEA-COMP:11605"/>
        <dbReference type="ChEBI" id="CHEBI:15378"/>
        <dbReference type="ChEBI" id="CHEBI:30013"/>
        <dbReference type="ChEBI" id="CHEBI:30616"/>
        <dbReference type="ChEBI" id="CHEBI:61977"/>
        <dbReference type="ChEBI" id="CHEBI:456216"/>
        <dbReference type="EC" id="2.7.11.1"/>
    </reaction>
</comment>
<dbReference type="AlphaFoldDB" id="A0A8S8ZHZ3"/>